<dbReference type="WBParaSite" id="ACRNAN_Path_1429.g5606.t1">
    <property type="protein sequence ID" value="ACRNAN_Path_1429.g5606.t1"/>
    <property type="gene ID" value="ACRNAN_Path_1429.g5606"/>
</dbReference>
<sequence>MQCGFLYQAQNLNAVKRKLECSSNKNSKKSKITNSNNVSFKYSLRKYNKVKNNSTADLYKISLPPIPIEIFCDIFQCLPRNEVEKCQLVNKQWHVVVDKYSFHFARHKIFNVEYNTRNKEFYIRKDLSKKDVNVIGQTSEKWANLLKISAIQTMKLEELNLSTLKEMKLLKQTLGHKIPIQELQIGSFFSIASKNTTQLWDLFTSPFKFSILLNGADFNRLLIDPSILKAPGQQKEIFVDFSRAFNPEDFVAKFLVLMTSKEIPNIERFTFGTTIYQDVSRDDLASLCCSIVFQLFAIEDPSKVIQHYRFRLVPDPDSSQVRQDFVNYNFPLPLGWLLKLKYEYLTSLQGETEEYICIDMYKKDI</sequence>
<protein>
    <submittedName>
        <fullName evidence="3">F-box domain-containing protein</fullName>
    </submittedName>
</protein>
<evidence type="ECO:0000259" key="1">
    <source>
        <dbReference type="PROSITE" id="PS50181"/>
    </source>
</evidence>
<keyword evidence="2" id="KW-1185">Reference proteome</keyword>
<dbReference type="AlphaFoldDB" id="A0A914C0D9"/>
<evidence type="ECO:0000313" key="3">
    <source>
        <dbReference type="WBParaSite" id="ACRNAN_Path_1429.g5606.t1"/>
    </source>
</evidence>
<dbReference type="SMART" id="SM00256">
    <property type="entry name" value="FBOX"/>
    <property type="match status" value="1"/>
</dbReference>
<dbReference type="InterPro" id="IPR036047">
    <property type="entry name" value="F-box-like_dom_sf"/>
</dbReference>
<reference evidence="3" key="1">
    <citation type="submission" date="2022-11" db="UniProtKB">
        <authorList>
            <consortium name="WormBaseParasite"/>
        </authorList>
    </citation>
    <scope>IDENTIFICATION</scope>
</reference>
<dbReference type="Pfam" id="PF00646">
    <property type="entry name" value="F-box"/>
    <property type="match status" value="1"/>
</dbReference>
<dbReference type="SUPFAM" id="SSF81383">
    <property type="entry name" value="F-box domain"/>
    <property type="match status" value="1"/>
</dbReference>
<feature type="domain" description="F-box" evidence="1">
    <location>
        <begin position="60"/>
        <end position="107"/>
    </location>
</feature>
<proteinExistence type="predicted"/>
<accession>A0A914C0D9</accession>
<dbReference type="InterPro" id="IPR001810">
    <property type="entry name" value="F-box_dom"/>
</dbReference>
<dbReference type="PROSITE" id="PS50181">
    <property type="entry name" value="FBOX"/>
    <property type="match status" value="1"/>
</dbReference>
<organism evidence="2 3">
    <name type="scientific">Acrobeloides nanus</name>
    <dbReference type="NCBI Taxonomy" id="290746"/>
    <lineage>
        <taxon>Eukaryota</taxon>
        <taxon>Metazoa</taxon>
        <taxon>Ecdysozoa</taxon>
        <taxon>Nematoda</taxon>
        <taxon>Chromadorea</taxon>
        <taxon>Rhabditida</taxon>
        <taxon>Tylenchina</taxon>
        <taxon>Cephalobomorpha</taxon>
        <taxon>Cephaloboidea</taxon>
        <taxon>Cephalobidae</taxon>
        <taxon>Acrobeloides</taxon>
    </lineage>
</organism>
<evidence type="ECO:0000313" key="2">
    <source>
        <dbReference type="Proteomes" id="UP000887540"/>
    </source>
</evidence>
<dbReference type="CDD" id="cd09917">
    <property type="entry name" value="F-box_SF"/>
    <property type="match status" value="1"/>
</dbReference>
<name>A0A914C0D9_9BILA</name>
<dbReference type="Proteomes" id="UP000887540">
    <property type="component" value="Unplaced"/>
</dbReference>